<evidence type="ECO:0000256" key="9">
    <source>
        <dbReference type="ARBA" id="ARBA00022989"/>
    </source>
</evidence>
<dbReference type="InterPro" id="IPR008333">
    <property type="entry name" value="Cbr1-like_FAD-bd_dom"/>
</dbReference>
<keyword evidence="6 18" id="KW-0812">Transmembrane</keyword>
<keyword evidence="13 18" id="KW-0472">Membrane</keyword>
<dbReference type="FunFam" id="2.40.30.10:FF:000032">
    <property type="entry name" value="NADH-cytochrome b5 reductase"/>
    <property type="match status" value="1"/>
</dbReference>
<feature type="chain" id="PRO_5016301489" description="NADH-cytochrome b5 reductase" evidence="19">
    <location>
        <begin position="23"/>
        <end position="323"/>
    </location>
</feature>
<accession>A0A316ZJH3</accession>
<evidence type="ECO:0000256" key="4">
    <source>
        <dbReference type="ARBA" id="ARBA00006105"/>
    </source>
</evidence>
<feature type="binding site" evidence="16">
    <location>
        <position position="150"/>
    </location>
    <ligand>
        <name>FAD</name>
        <dbReference type="ChEBI" id="CHEBI:57692"/>
    </ligand>
</feature>
<evidence type="ECO:0000256" key="13">
    <source>
        <dbReference type="ARBA" id="ARBA00023136"/>
    </source>
</evidence>
<dbReference type="GeneID" id="37268868"/>
<evidence type="ECO:0000259" key="20">
    <source>
        <dbReference type="PROSITE" id="PS51384"/>
    </source>
</evidence>
<comment type="subcellular location">
    <subcellularLocation>
        <location evidence="2">Mitochondrion outer membrane</location>
    </subcellularLocation>
</comment>
<feature type="binding site" evidence="16">
    <location>
        <position position="135"/>
    </location>
    <ligand>
        <name>FAD</name>
        <dbReference type="ChEBI" id="CHEBI:57692"/>
    </ligand>
</feature>
<sequence>MPNSDAALATLSALLSFSLCLAALHAAAARLPHITPLAAAASATAIMDPNMILAFIVGLFASAAVLLFITANKDKPELDPTEWRSFKLMEKHEYSSNTALYRFRLPSSRSILGLPIGQHISVQAECDGKKVQRSYTPTSSDDDKGFFDLLIKTYPNGNISKHVSTLKIGDSLQVRGPKGQMRYGPGLASHIGMIAGGTGITPMLQIIRAAMKDPKDTTKIDLIYANVKEEDILCRKELDELAEKNDKFDVHYFLNEPPQGWKGGEGFVSKEKIEEVFAGPKDDAKVLLCGPPPMINAMKKHLEELKYQKPNTVSKLHDQVFCF</sequence>
<reference evidence="21 22" key="1">
    <citation type="journal article" date="2018" name="Mol. Biol. Evol.">
        <title>Broad Genomic Sampling Reveals a Smut Pathogenic Ancestry of the Fungal Clade Ustilaginomycotina.</title>
        <authorList>
            <person name="Kijpornyongpan T."/>
            <person name="Mondo S.J."/>
            <person name="Barry K."/>
            <person name="Sandor L."/>
            <person name="Lee J."/>
            <person name="Lipzen A."/>
            <person name="Pangilinan J."/>
            <person name="LaButti K."/>
            <person name="Hainaut M."/>
            <person name="Henrissat B."/>
            <person name="Grigoriev I.V."/>
            <person name="Spatafora J.W."/>
            <person name="Aime M.C."/>
        </authorList>
    </citation>
    <scope>NUCLEOTIDE SEQUENCE [LARGE SCALE GENOMIC DNA]</scope>
    <source>
        <strain evidence="21 22">MCA 4186</strain>
    </source>
</reference>
<feature type="binding site" evidence="16">
    <location>
        <position position="159"/>
    </location>
    <ligand>
        <name>FAD</name>
        <dbReference type="ChEBI" id="CHEBI:57692"/>
    </ligand>
</feature>
<dbReference type="PANTHER" id="PTHR19370:SF184">
    <property type="entry name" value="NADH-CYTOCHROME B5 REDUCTASE-LIKE"/>
    <property type="match status" value="1"/>
</dbReference>
<dbReference type="PANTHER" id="PTHR19370">
    <property type="entry name" value="NADH-CYTOCHROME B5 REDUCTASE"/>
    <property type="match status" value="1"/>
</dbReference>
<keyword evidence="7" id="KW-1000">Mitochondrion outer membrane</keyword>
<dbReference type="PRINTS" id="PR00371">
    <property type="entry name" value="FPNCR"/>
</dbReference>
<proteinExistence type="inferred from homology"/>
<comment type="cofactor">
    <cofactor evidence="1 16 17">
        <name>FAD</name>
        <dbReference type="ChEBI" id="CHEBI:57692"/>
    </cofactor>
</comment>
<keyword evidence="10 17" id="KW-0560">Oxidoreductase</keyword>
<dbReference type="FunFam" id="3.40.50.80:FF:000019">
    <property type="entry name" value="NADH-cytochrome b5 reductase"/>
    <property type="match status" value="1"/>
</dbReference>
<dbReference type="EMBL" id="KZ819283">
    <property type="protein sequence ID" value="PWO01279.1"/>
    <property type="molecule type" value="Genomic_DNA"/>
</dbReference>
<dbReference type="Proteomes" id="UP000245946">
    <property type="component" value="Unassembled WGS sequence"/>
</dbReference>
<dbReference type="PROSITE" id="PS51384">
    <property type="entry name" value="FAD_FR"/>
    <property type="match status" value="1"/>
</dbReference>
<feature type="signal peptide" evidence="19">
    <location>
        <begin position="1"/>
        <end position="22"/>
    </location>
</feature>
<feature type="binding site" evidence="16">
    <location>
        <position position="160"/>
    </location>
    <ligand>
        <name>FAD</name>
        <dbReference type="ChEBI" id="CHEBI:57692"/>
    </ligand>
</feature>
<evidence type="ECO:0000256" key="7">
    <source>
        <dbReference type="ARBA" id="ARBA00022787"/>
    </source>
</evidence>
<dbReference type="InterPro" id="IPR017938">
    <property type="entry name" value="Riboflavin_synthase-like_b-brl"/>
</dbReference>
<dbReference type="PRINTS" id="PR00406">
    <property type="entry name" value="CYTB5RDTASE"/>
</dbReference>
<evidence type="ECO:0000256" key="15">
    <source>
        <dbReference type="ARBA" id="ARBA00049138"/>
    </source>
</evidence>
<evidence type="ECO:0000256" key="12">
    <source>
        <dbReference type="ARBA" id="ARBA00023128"/>
    </source>
</evidence>
<comment type="catalytic activity">
    <reaction evidence="14 17">
        <text>2 Fe(III)-[cytochrome b5] + NADH = 2 Fe(II)-[cytochrome b5] + NAD(+) + H(+)</text>
        <dbReference type="Rhea" id="RHEA:46680"/>
        <dbReference type="Rhea" id="RHEA-COMP:10438"/>
        <dbReference type="Rhea" id="RHEA-COMP:10439"/>
        <dbReference type="ChEBI" id="CHEBI:15378"/>
        <dbReference type="ChEBI" id="CHEBI:29033"/>
        <dbReference type="ChEBI" id="CHEBI:29034"/>
        <dbReference type="ChEBI" id="CHEBI:57540"/>
        <dbReference type="ChEBI" id="CHEBI:57945"/>
        <dbReference type="EC" id="1.6.2.2"/>
    </reaction>
</comment>
<evidence type="ECO:0000313" key="21">
    <source>
        <dbReference type="EMBL" id="PWO01279.1"/>
    </source>
</evidence>
<dbReference type="STRING" id="58919.A0A316ZJH3"/>
<dbReference type="InterPro" id="IPR039261">
    <property type="entry name" value="FNR_nucleotide-bd"/>
</dbReference>
<keyword evidence="8 16" id="KW-0274">FAD</keyword>
<keyword evidence="9 18" id="KW-1133">Transmembrane helix</keyword>
<dbReference type="InterPro" id="IPR001709">
    <property type="entry name" value="Flavoprot_Pyr_Nucl_cyt_Rdtase"/>
</dbReference>
<feature type="binding site" evidence="16">
    <location>
        <position position="133"/>
    </location>
    <ligand>
        <name>FAD</name>
        <dbReference type="ChEBI" id="CHEBI:57692"/>
    </ligand>
</feature>
<comment type="similarity">
    <text evidence="4 17">Belongs to the flavoprotein pyridine nucleotide cytochrome reductase family.</text>
</comment>
<dbReference type="OrthoDB" id="432685at2759"/>
<evidence type="ECO:0000313" key="22">
    <source>
        <dbReference type="Proteomes" id="UP000245946"/>
    </source>
</evidence>
<dbReference type="AlphaFoldDB" id="A0A316ZJH3"/>
<keyword evidence="5 16" id="KW-0285">Flavoprotein</keyword>
<dbReference type="Gene3D" id="2.40.30.10">
    <property type="entry name" value="Translation factors"/>
    <property type="match status" value="1"/>
</dbReference>
<keyword evidence="12" id="KW-0496">Mitochondrion</keyword>
<evidence type="ECO:0000256" key="2">
    <source>
        <dbReference type="ARBA" id="ARBA00004294"/>
    </source>
</evidence>
<feature type="domain" description="FAD-binding FR-type" evidence="20">
    <location>
        <begin position="81"/>
        <end position="184"/>
    </location>
</feature>
<feature type="binding site" evidence="16">
    <location>
        <position position="152"/>
    </location>
    <ligand>
        <name>FAD</name>
        <dbReference type="ChEBI" id="CHEBI:57692"/>
    </ligand>
</feature>
<keyword evidence="11 17" id="KW-0520">NAD</keyword>
<evidence type="ECO:0000256" key="10">
    <source>
        <dbReference type="ARBA" id="ARBA00023002"/>
    </source>
</evidence>
<dbReference type="InterPro" id="IPR001433">
    <property type="entry name" value="OxRdtase_FAD/NAD-bd"/>
</dbReference>
<evidence type="ECO:0000256" key="1">
    <source>
        <dbReference type="ARBA" id="ARBA00001974"/>
    </source>
</evidence>
<dbReference type="SUPFAM" id="SSF52343">
    <property type="entry name" value="Ferredoxin reductase-like, C-terminal NADP-linked domain"/>
    <property type="match status" value="1"/>
</dbReference>
<evidence type="ECO:0000256" key="16">
    <source>
        <dbReference type="PIRSR" id="PIRSR601834-1"/>
    </source>
</evidence>
<dbReference type="RefSeq" id="XP_025601557.1">
    <property type="nucleotide sequence ID" value="XM_025741324.1"/>
</dbReference>
<evidence type="ECO:0000256" key="19">
    <source>
        <dbReference type="SAM" id="SignalP"/>
    </source>
</evidence>
<dbReference type="Gene3D" id="3.40.50.80">
    <property type="entry name" value="Nucleotide-binding domain of ferredoxin-NADP reductase (FNR) module"/>
    <property type="match status" value="1"/>
</dbReference>
<evidence type="ECO:0000256" key="14">
    <source>
        <dbReference type="ARBA" id="ARBA00047682"/>
    </source>
</evidence>
<name>A0A316ZJH3_9BASI</name>
<organism evidence="21 22">
    <name type="scientific">Tilletiopsis washingtonensis</name>
    <dbReference type="NCBI Taxonomy" id="58919"/>
    <lineage>
        <taxon>Eukaryota</taxon>
        <taxon>Fungi</taxon>
        <taxon>Dikarya</taxon>
        <taxon>Basidiomycota</taxon>
        <taxon>Ustilaginomycotina</taxon>
        <taxon>Exobasidiomycetes</taxon>
        <taxon>Entylomatales</taxon>
        <taxon>Entylomatales incertae sedis</taxon>
        <taxon>Tilletiopsis</taxon>
    </lineage>
</organism>
<dbReference type="SUPFAM" id="SSF63380">
    <property type="entry name" value="Riboflavin synthase domain-like"/>
    <property type="match status" value="1"/>
</dbReference>
<keyword evidence="22" id="KW-1185">Reference proteome</keyword>
<keyword evidence="19" id="KW-0732">Signal</keyword>
<evidence type="ECO:0000256" key="5">
    <source>
        <dbReference type="ARBA" id="ARBA00022630"/>
    </source>
</evidence>
<evidence type="ECO:0000256" key="3">
    <source>
        <dbReference type="ARBA" id="ARBA00005156"/>
    </source>
</evidence>
<protein>
    <recommendedName>
        <fullName evidence="17">NADH-cytochrome b5 reductase</fullName>
        <ecNumber evidence="17">1.6.2.2</ecNumber>
    </recommendedName>
</protein>
<dbReference type="InterPro" id="IPR001834">
    <property type="entry name" value="CBR-like"/>
</dbReference>
<evidence type="ECO:0000256" key="17">
    <source>
        <dbReference type="RuleBase" id="RU361226"/>
    </source>
</evidence>
<comment type="pathway">
    <text evidence="3">Protein modification; peptidyl-diphthamide biosynthesis.</text>
</comment>
<evidence type="ECO:0000256" key="6">
    <source>
        <dbReference type="ARBA" id="ARBA00022692"/>
    </source>
</evidence>
<evidence type="ECO:0000256" key="18">
    <source>
        <dbReference type="SAM" id="Phobius"/>
    </source>
</evidence>
<dbReference type="Pfam" id="PF00175">
    <property type="entry name" value="NAD_binding_1"/>
    <property type="match status" value="1"/>
</dbReference>
<evidence type="ECO:0000256" key="11">
    <source>
        <dbReference type="ARBA" id="ARBA00023027"/>
    </source>
</evidence>
<feature type="binding site" evidence="16">
    <location>
        <position position="201"/>
    </location>
    <ligand>
        <name>FAD</name>
        <dbReference type="ChEBI" id="CHEBI:57692"/>
    </ligand>
</feature>
<comment type="catalytic activity">
    <reaction evidence="15">
        <text>2 Fe(3+)-[Dph3] + NADH = 2 Fe(2+)-[Dph3] + NAD(+) + H(+)</text>
        <dbReference type="Rhea" id="RHEA:71231"/>
        <dbReference type="Rhea" id="RHEA-COMP:18002"/>
        <dbReference type="Rhea" id="RHEA-COMP:18003"/>
        <dbReference type="ChEBI" id="CHEBI:15378"/>
        <dbReference type="ChEBI" id="CHEBI:29033"/>
        <dbReference type="ChEBI" id="CHEBI:29034"/>
        <dbReference type="ChEBI" id="CHEBI:57540"/>
        <dbReference type="ChEBI" id="CHEBI:57945"/>
        <dbReference type="ChEBI" id="CHEBI:83228"/>
    </reaction>
    <physiologicalReaction direction="left-to-right" evidence="15">
        <dbReference type="Rhea" id="RHEA:71232"/>
    </physiologicalReaction>
</comment>
<dbReference type="GO" id="GO:0090524">
    <property type="term" value="F:cytochrome-b5 reductase activity, acting on NADH"/>
    <property type="evidence" value="ECO:0007669"/>
    <property type="project" value="UniProtKB-EC"/>
</dbReference>
<dbReference type="InterPro" id="IPR017927">
    <property type="entry name" value="FAD-bd_FR_type"/>
</dbReference>
<gene>
    <name evidence="21" type="ORF">FA09DRAFT_327229</name>
</gene>
<feature type="transmembrane region" description="Helical" evidence="18">
    <location>
        <begin position="52"/>
        <end position="71"/>
    </location>
</feature>
<dbReference type="Pfam" id="PF00970">
    <property type="entry name" value="FAD_binding_6"/>
    <property type="match status" value="1"/>
</dbReference>
<dbReference type="EC" id="1.6.2.2" evidence="17"/>
<dbReference type="GO" id="GO:0005741">
    <property type="term" value="C:mitochondrial outer membrane"/>
    <property type="evidence" value="ECO:0007669"/>
    <property type="project" value="UniProtKB-SubCell"/>
</dbReference>
<evidence type="ECO:0000256" key="8">
    <source>
        <dbReference type="ARBA" id="ARBA00022827"/>
    </source>
</evidence>
<dbReference type="CDD" id="cd06183">
    <property type="entry name" value="cyt_b5_reduct_like"/>
    <property type="match status" value="1"/>
</dbReference>